<protein>
    <submittedName>
        <fullName evidence="3">N-acetylmuramoyl-L-alanine amidase</fullName>
    </submittedName>
</protein>
<dbReference type="CDD" id="cd02696">
    <property type="entry name" value="MurNAc-LAA"/>
    <property type="match status" value="1"/>
</dbReference>
<feature type="domain" description="MurNAc-LAA" evidence="2">
    <location>
        <begin position="69"/>
        <end position="178"/>
    </location>
</feature>
<dbReference type="RefSeq" id="WP_159446326.1">
    <property type="nucleotide sequence ID" value="NZ_FWWT01000022.1"/>
</dbReference>
<evidence type="ECO:0000313" key="4">
    <source>
        <dbReference type="Proteomes" id="UP000192731"/>
    </source>
</evidence>
<dbReference type="SMART" id="SM00646">
    <property type="entry name" value="Ami_3"/>
    <property type="match status" value="1"/>
</dbReference>
<dbReference type="GO" id="GO:0030288">
    <property type="term" value="C:outer membrane-bounded periplasmic space"/>
    <property type="evidence" value="ECO:0007669"/>
    <property type="project" value="TreeGrafter"/>
</dbReference>
<proteinExistence type="predicted"/>
<dbReference type="InterPro" id="IPR050695">
    <property type="entry name" value="N-acetylmuramoyl_amidase_3"/>
</dbReference>
<evidence type="ECO:0000313" key="3">
    <source>
        <dbReference type="EMBL" id="SMB94503.1"/>
    </source>
</evidence>
<dbReference type="Proteomes" id="UP000192731">
    <property type="component" value="Unassembled WGS sequence"/>
</dbReference>
<dbReference type="OrthoDB" id="9772024at2"/>
<organism evidence="3 4">
    <name type="scientific">Desulfonispora thiosulfatigenes DSM 11270</name>
    <dbReference type="NCBI Taxonomy" id="656914"/>
    <lineage>
        <taxon>Bacteria</taxon>
        <taxon>Bacillati</taxon>
        <taxon>Bacillota</taxon>
        <taxon>Clostridia</taxon>
        <taxon>Eubacteriales</taxon>
        <taxon>Peptococcaceae</taxon>
        <taxon>Desulfonispora</taxon>
    </lineage>
</organism>
<dbReference type="GO" id="GO:0009253">
    <property type="term" value="P:peptidoglycan catabolic process"/>
    <property type="evidence" value="ECO:0007669"/>
    <property type="project" value="InterPro"/>
</dbReference>
<dbReference type="InterPro" id="IPR002508">
    <property type="entry name" value="MurNAc-LAA_cat"/>
</dbReference>
<dbReference type="PANTHER" id="PTHR30404">
    <property type="entry name" value="N-ACETYLMURAMOYL-L-ALANINE AMIDASE"/>
    <property type="match status" value="1"/>
</dbReference>
<dbReference type="EMBL" id="FWWT01000022">
    <property type="protein sequence ID" value="SMB94503.1"/>
    <property type="molecule type" value="Genomic_DNA"/>
</dbReference>
<dbReference type="STRING" id="656914.SAMN00017405_0221"/>
<gene>
    <name evidence="3" type="ORF">SAMN00017405_0221</name>
</gene>
<dbReference type="PANTHER" id="PTHR30404:SF0">
    <property type="entry name" value="N-ACETYLMURAMOYL-L-ALANINE AMIDASE AMIC"/>
    <property type="match status" value="1"/>
</dbReference>
<dbReference type="SUPFAM" id="SSF53187">
    <property type="entry name" value="Zn-dependent exopeptidases"/>
    <property type="match status" value="1"/>
</dbReference>
<dbReference type="GO" id="GO:0008745">
    <property type="term" value="F:N-acetylmuramoyl-L-alanine amidase activity"/>
    <property type="evidence" value="ECO:0007669"/>
    <property type="project" value="InterPro"/>
</dbReference>
<accession>A0A1W1VMJ2</accession>
<dbReference type="Pfam" id="PF01520">
    <property type="entry name" value="Amidase_3"/>
    <property type="match status" value="1"/>
</dbReference>
<dbReference type="AlphaFoldDB" id="A0A1W1VMJ2"/>
<keyword evidence="1" id="KW-0378">Hydrolase</keyword>
<evidence type="ECO:0000259" key="2">
    <source>
        <dbReference type="SMART" id="SM00646"/>
    </source>
</evidence>
<dbReference type="Gene3D" id="3.40.630.40">
    <property type="entry name" value="Zn-dependent exopeptidases"/>
    <property type="match status" value="1"/>
</dbReference>
<evidence type="ECO:0000256" key="1">
    <source>
        <dbReference type="ARBA" id="ARBA00022801"/>
    </source>
</evidence>
<keyword evidence="4" id="KW-1185">Reference proteome</keyword>
<sequence length="242" mass="27162">MKICLDPGHGGKDRWNTGPFGYVEADGVLDIALAAGKILEQYVEVIYTRKQDTNLPWENTSWRDLRARANFANEQKCDYYISIHTNAASPLSEGTETYCLQMGGQGEKLAKEIQKNLVTDLGLKDRGVKEGNFAVLRLTDMPAVLTEVAFHSNPKEAQLLMDTDFKNKAGSAIAKGVLNFLNIPFERQEIEKPWQQKTGEDAIDELAKSGIIANSKLWKDKDLINTPTPLWLFFEVVNRIKS</sequence>
<reference evidence="3 4" key="1">
    <citation type="submission" date="2017-04" db="EMBL/GenBank/DDBJ databases">
        <authorList>
            <person name="Afonso C.L."/>
            <person name="Miller P.J."/>
            <person name="Scott M.A."/>
            <person name="Spackman E."/>
            <person name="Goraichik I."/>
            <person name="Dimitrov K.M."/>
            <person name="Suarez D.L."/>
            <person name="Swayne D.E."/>
        </authorList>
    </citation>
    <scope>NUCLEOTIDE SEQUENCE [LARGE SCALE GENOMIC DNA]</scope>
    <source>
        <strain evidence="3 4">DSM 11270</strain>
    </source>
</reference>
<name>A0A1W1VMJ2_DESTI</name>